<sequence length="162" mass="17780">MFFFKAIKNILQPTKDAPQIESVARLHEPQNVTSLNSNQQDSSEISSGVDHETGDASEVSVEQSANTADLESCQEQTIVETPSTTGESDKDSCESCSYLEAEVLNHKEKVKLLLTQVKKLQSTEKKLTAAFEQLSSQKAPTLSTGTDCCSFPLIIDLFKMEC</sequence>
<name>A0A913YVE4_EXADI</name>
<dbReference type="AlphaFoldDB" id="A0A913YVE4"/>
<evidence type="ECO:0000313" key="3">
    <source>
        <dbReference type="Proteomes" id="UP000887567"/>
    </source>
</evidence>
<dbReference type="Proteomes" id="UP000887567">
    <property type="component" value="Unplaced"/>
</dbReference>
<protein>
    <submittedName>
        <fullName evidence="2">Uncharacterized protein</fullName>
    </submittedName>
</protein>
<reference evidence="2" key="1">
    <citation type="submission" date="2022-11" db="UniProtKB">
        <authorList>
            <consortium name="EnsemblMetazoa"/>
        </authorList>
    </citation>
    <scope>IDENTIFICATION</scope>
</reference>
<feature type="region of interest" description="Disordered" evidence="1">
    <location>
        <begin position="28"/>
        <end position="92"/>
    </location>
</feature>
<dbReference type="KEGG" id="epa:114576645"/>
<dbReference type="EnsemblMetazoa" id="XM_028663689.1">
    <property type="protein sequence ID" value="XP_028519490.1"/>
    <property type="gene ID" value="LOC114576645"/>
</dbReference>
<feature type="compositionally biased region" description="Polar residues" evidence="1">
    <location>
        <begin position="60"/>
        <end position="86"/>
    </location>
</feature>
<keyword evidence="3" id="KW-1185">Reference proteome</keyword>
<dbReference type="RefSeq" id="XP_028519490.1">
    <property type="nucleotide sequence ID" value="XM_028663689.1"/>
</dbReference>
<proteinExistence type="predicted"/>
<organism evidence="2 3">
    <name type="scientific">Exaiptasia diaphana</name>
    <name type="common">Tropical sea anemone</name>
    <name type="synonym">Aiptasia pulchella</name>
    <dbReference type="NCBI Taxonomy" id="2652724"/>
    <lineage>
        <taxon>Eukaryota</taxon>
        <taxon>Metazoa</taxon>
        <taxon>Cnidaria</taxon>
        <taxon>Anthozoa</taxon>
        <taxon>Hexacorallia</taxon>
        <taxon>Actiniaria</taxon>
        <taxon>Aiptasiidae</taxon>
        <taxon>Exaiptasia</taxon>
    </lineage>
</organism>
<accession>A0A913YVE4</accession>
<evidence type="ECO:0000256" key="1">
    <source>
        <dbReference type="SAM" id="MobiDB-lite"/>
    </source>
</evidence>
<dbReference type="GeneID" id="114576645"/>
<evidence type="ECO:0000313" key="2">
    <source>
        <dbReference type="EnsemblMetazoa" id="XP_028519490.1"/>
    </source>
</evidence>
<feature type="compositionally biased region" description="Polar residues" evidence="1">
    <location>
        <begin position="30"/>
        <end position="46"/>
    </location>
</feature>